<dbReference type="EMBL" id="BOMW01000066">
    <property type="protein sequence ID" value="GIF08719.1"/>
    <property type="molecule type" value="Genomic_DNA"/>
</dbReference>
<accession>A0A919NCK3</accession>
<dbReference type="Proteomes" id="UP000629619">
    <property type="component" value="Unassembled WGS sequence"/>
</dbReference>
<sequence length="187" mass="20726">MQINISVDGLDAIDLNTVIDGEPIRRYNHDTEEYEQVTPSRTLGDLVADKLADKLWGDLTHEDRIDIRRAVQEERIKVVREHLAPIVEKTLTEQIQRTNGYGEPSGGTVTMRELVIAEVGKVINGKTDRYSSSSRPLIDEVVNRVVVAALVTELDKVFKAEKEKVIAAVRAQAADLIANAVSRGVGR</sequence>
<name>A0A919NCK3_9ACTN</name>
<keyword evidence="2" id="KW-1185">Reference proteome</keyword>
<comment type="caution">
    <text evidence="1">The sequence shown here is derived from an EMBL/GenBank/DDBJ whole genome shotgun (WGS) entry which is preliminary data.</text>
</comment>
<dbReference type="RefSeq" id="WP_203684067.1">
    <property type="nucleotide sequence ID" value="NZ_BOMW01000066.1"/>
</dbReference>
<dbReference type="AlphaFoldDB" id="A0A919NCK3"/>
<organism evidence="1 2">
    <name type="scientific">Actinoplanes siamensis</name>
    <dbReference type="NCBI Taxonomy" id="1223317"/>
    <lineage>
        <taxon>Bacteria</taxon>
        <taxon>Bacillati</taxon>
        <taxon>Actinomycetota</taxon>
        <taxon>Actinomycetes</taxon>
        <taxon>Micromonosporales</taxon>
        <taxon>Micromonosporaceae</taxon>
        <taxon>Actinoplanes</taxon>
    </lineage>
</organism>
<gene>
    <name evidence="1" type="ORF">Asi03nite_62570</name>
</gene>
<evidence type="ECO:0000313" key="1">
    <source>
        <dbReference type="EMBL" id="GIF08719.1"/>
    </source>
</evidence>
<evidence type="ECO:0000313" key="2">
    <source>
        <dbReference type="Proteomes" id="UP000629619"/>
    </source>
</evidence>
<reference evidence="1" key="1">
    <citation type="submission" date="2021-01" db="EMBL/GenBank/DDBJ databases">
        <title>Whole genome shotgun sequence of Actinoplanes siamensis NBRC 109076.</title>
        <authorList>
            <person name="Komaki H."/>
            <person name="Tamura T."/>
        </authorList>
    </citation>
    <scope>NUCLEOTIDE SEQUENCE</scope>
    <source>
        <strain evidence="1">NBRC 109076</strain>
    </source>
</reference>
<proteinExistence type="predicted"/>
<protein>
    <submittedName>
        <fullName evidence="1">Uncharacterized protein</fullName>
    </submittedName>
</protein>